<comment type="caution">
    <text evidence="8">The sequence shown here is derived from an EMBL/GenBank/DDBJ whole genome shotgun (WGS) entry which is preliminary data.</text>
</comment>
<protein>
    <recommendedName>
        <fullName evidence="4">tRNA-splicing endonuclease subunit Sen34</fullName>
        <ecNumber evidence="4">4.6.1.16</ecNumber>
    </recommendedName>
</protein>
<name>A0ABR3PQQ2_9PEZI</name>
<proteinExistence type="inferred from homology"/>
<evidence type="ECO:0000313" key="8">
    <source>
        <dbReference type="EMBL" id="KAL1311886.1"/>
    </source>
</evidence>
<dbReference type="PANTHER" id="PTHR13070:SF0">
    <property type="entry name" value="TRNA-SPLICING ENDONUCLEASE SUBUNIT SEN34"/>
    <property type="match status" value="1"/>
</dbReference>
<dbReference type="EMBL" id="JBFMKM010000001">
    <property type="protein sequence ID" value="KAL1311886.1"/>
    <property type="molecule type" value="Genomic_DNA"/>
</dbReference>
<dbReference type="InterPro" id="IPR036167">
    <property type="entry name" value="tRNA_intron_Endo_cat-like_sf"/>
</dbReference>
<dbReference type="PIRSF" id="PIRSF017250">
    <property type="entry name" value="tRNA_splic_SEN34"/>
    <property type="match status" value="1"/>
</dbReference>
<dbReference type="InterPro" id="IPR016690">
    <property type="entry name" value="TSEN34"/>
</dbReference>
<evidence type="ECO:0000259" key="6">
    <source>
        <dbReference type="Pfam" id="PF01974"/>
    </source>
</evidence>
<evidence type="ECO:0000256" key="2">
    <source>
        <dbReference type="ARBA" id="ARBA00022694"/>
    </source>
</evidence>
<dbReference type="PANTHER" id="PTHR13070">
    <property type="entry name" value="TRNA-SPLICING ENDONUCLEASE SUBUNIT SEN34-RELATED"/>
    <property type="match status" value="1"/>
</dbReference>
<keyword evidence="9" id="KW-1185">Reference proteome</keyword>
<dbReference type="InterPro" id="IPR059049">
    <property type="entry name" value="TSEN34_N"/>
</dbReference>
<dbReference type="InterPro" id="IPR011856">
    <property type="entry name" value="tRNA_endonuc-like_dom_sf"/>
</dbReference>
<dbReference type="GeneID" id="95975661"/>
<keyword evidence="3 4" id="KW-0456">Lyase</keyword>
<dbReference type="EC" id="4.6.1.16" evidence="4"/>
<gene>
    <name evidence="8" type="ORF">AAFC00_001958</name>
</gene>
<feature type="domain" description="TSEN34 N-terminal" evidence="7">
    <location>
        <begin position="16"/>
        <end position="84"/>
    </location>
</feature>
<feature type="region of interest" description="Disordered" evidence="5">
    <location>
        <begin position="136"/>
        <end position="213"/>
    </location>
</feature>
<keyword evidence="2 4" id="KW-0819">tRNA processing</keyword>
<sequence length="347" mass="38212">MADMNNEVKDVEEPFPIFQVAKRYVLYDIDTISYIRRKHHITGVLVGGLPQAPQQNVFLGIPLELMPEEARLLVEKGVAYIVDDVAEHKSAFIEHNLSADEKKAFLKNVKKQGIDATKAQQKAAVDRKKDALKKIAEKNGQASGDWNDIPDDMLSAPRKPKTKKVRGQPSPSPSQPASGTVTPRLQMPPVVPQGNDMGESLFSSSQPTPAVPSAVPTDKLGVEFDALKITPTTSHPPLRSAPPSSQDSLPLPAVTSSYPLFKHMHEKDYFLAPGLRFGCQYMAYPGDPLRFHSHFLCNGMDWDHEFDLLDIVGGGRLGTGVKKGFLIGGEEKDEDKVRSFCIEWGGM</sequence>
<comment type="similarity">
    <text evidence="1 4">Belongs to the tRNA-intron endonuclease family.</text>
</comment>
<dbReference type="NCBIfam" id="TIGR00324">
    <property type="entry name" value="endA"/>
    <property type="match status" value="1"/>
</dbReference>
<dbReference type="CDD" id="cd22363">
    <property type="entry name" value="tRNA-intron_lyase_C"/>
    <property type="match status" value="1"/>
</dbReference>
<dbReference type="SUPFAM" id="SSF53032">
    <property type="entry name" value="tRNA-intron endonuclease catalytic domain-like"/>
    <property type="match status" value="1"/>
</dbReference>
<evidence type="ECO:0000256" key="5">
    <source>
        <dbReference type="SAM" id="MobiDB-lite"/>
    </source>
</evidence>
<dbReference type="RefSeq" id="XP_069204735.1">
    <property type="nucleotide sequence ID" value="XM_069341223.1"/>
</dbReference>
<evidence type="ECO:0000256" key="3">
    <source>
        <dbReference type="ARBA" id="ARBA00023239"/>
    </source>
</evidence>
<dbReference type="Pfam" id="PF26577">
    <property type="entry name" value="TSEN34_N"/>
    <property type="match status" value="1"/>
</dbReference>
<reference evidence="8 9" key="1">
    <citation type="submission" date="2024-07" db="EMBL/GenBank/DDBJ databases">
        <title>Draft sequence of the Neodothiora populina.</title>
        <authorList>
            <person name="Drown D.D."/>
            <person name="Schuette U.S."/>
            <person name="Buechlein A.B."/>
            <person name="Rusch D.R."/>
            <person name="Winton L.W."/>
            <person name="Adams G.A."/>
        </authorList>
    </citation>
    <scope>NUCLEOTIDE SEQUENCE [LARGE SCALE GENOMIC DNA]</scope>
    <source>
        <strain evidence="8 9">CPC 39397</strain>
    </source>
</reference>
<evidence type="ECO:0000256" key="1">
    <source>
        <dbReference type="ARBA" id="ARBA00008078"/>
    </source>
</evidence>
<dbReference type="InterPro" id="IPR006676">
    <property type="entry name" value="tRNA_splic"/>
</dbReference>
<evidence type="ECO:0000313" key="9">
    <source>
        <dbReference type="Proteomes" id="UP001562354"/>
    </source>
</evidence>
<comment type="function">
    <text evidence="4">Constitutes one of the two catalytic subunit of the tRNA-splicing endonuclease complex, a complex responsible for identification and cleavage of the splice sites in pre-tRNA. It cleaves pre-tRNA at the 5'- and 3'-splice sites to release the intron. The products are an intron and two tRNA half-molecules bearing 2',3'-cyclic phosphate and 5'-OH termini. There are no conserved sequences at the splice sites, but the intron is invariably located at the same site in the gene, placing the splice sites an invariant distance from the constant structural features of the tRNA body.</text>
</comment>
<evidence type="ECO:0000256" key="4">
    <source>
        <dbReference type="PIRNR" id="PIRNR017250"/>
    </source>
</evidence>
<dbReference type="Proteomes" id="UP001562354">
    <property type="component" value="Unassembled WGS sequence"/>
</dbReference>
<evidence type="ECO:0000259" key="7">
    <source>
        <dbReference type="Pfam" id="PF26577"/>
    </source>
</evidence>
<organism evidence="8 9">
    <name type="scientific">Neodothiora populina</name>
    <dbReference type="NCBI Taxonomy" id="2781224"/>
    <lineage>
        <taxon>Eukaryota</taxon>
        <taxon>Fungi</taxon>
        <taxon>Dikarya</taxon>
        <taxon>Ascomycota</taxon>
        <taxon>Pezizomycotina</taxon>
        <taxon>Dothideomycetes</taxon>
        <taxon>Dothideomycetidae</taxon>
        <taxon>Dothideales</taxon>
        <taxon>Dothioraceae</taxon>
        <taxon>Neodothiora</taxon>
    </lineage>
</organism>
<accession>A0ABR3PQQ2</accession>
<dbReference type="InterPro" id="IPR006677">
    <property type="entry name" value="tRNA_intron_Endonuc_cat-like"/>
</dbReference>
<dbReference type="Pfam" id="PF01974">
    <property type="entry name" value="tRNA_int_endo"/>
    <property type="match status" value="1"/>
</dbReference>
<feature type="domain" description="tRNA intron endonuclease catalytic" evidence="6">
    <location>
        <begin position="257"/>
        <end position="335"/>
    </location>
</feature>
<dbReference type="Gene3D" id="3.40.1350.10">
    <property type="match status" value="1"/>
</dbReference>
<feature type="region of interest" description="Disordered" evidence="5">
    <location>
        <begin position="230"/>
        <end position="250"/>
    </location>
</feature>